<dbReference type="PROSITE" id="PS00374">
    <property type="entry name" value="MGMT"/>
    <property type="match status" value="1"/>
</dbReference>
<evidence type="ECO:0000256" key="3">
    <source>
        <dbReference type="ARBA" id="ARBA00022679"/>
    </source>
</evidence>
<dbReference type="GO" id="GO:0006281">
    <property type="term" value="P:DNA repair"/>
    <property type="evidence" value="ECO:0007669"/>
    <property type="project" value="UniProtKB-KW"/>
</dbReference>
<dbReference type="InterPro" id="IPR001497">
    <property type="entry name" value="MethylDNA_cys_MeTrfase_AS"/>
</dbReference>
<dbReference type="STRING" id="1834191.A5886_000230"/>
<evidence type="ECO:0000256" key="9">
    <source>
        <dbReference type="PIRSR" id="PIRSR000409-3"/>
    </source>
</evidence>
<keyword evidence="3" id="KW-0808">Transferase</keyword>
<reference evidence="11 12" key="1">
    <citation type="submission" date="2017-05" db="EMBL/GenBank/DDBJ databases">
        <title>The Genome Sequence of Enterococcus sp. 8G7_MSG3316.</title>
        <authorList>
            <consortium name="The Broad Institute Genomics Platform"/>
            <consortium name="The Broad Institute Genomic Center for Infectious Diseases"/>
            <person name="Earl A."/>
            <person name="Manson A."/>
            <person name="Schwartman J."/>
            <person name="Gilmore M."/>
            <person name="Abouelleil A."/>
            <person name="Cao P."/>
            <person name="Chapman S."/>
            <person name="Cusick C."/>
            <person name="Shea T."/>
            <person name="Young S."/>
            <person name="Neafsey D."/>
            <person name="Nusbaum C."/>
            <person name="Birren B."/>
        </authorList>
    </citation>
    <scope>NUCLEOTIDE SEQUENCE [LARGE SCALE GENOMIC DNA]</scope>
    <source>
        <strain evidence="11 12">8G7_MSG3316</strain>
    </source>
</reference>
<evidence type="ECO:0000313" key="11">
    <source>
        <dbReference type="EMBL" id="OTN75160.1"/>
    </source>
</evidence>
<dbReference type="NCBIfam" id="TIGR00589">
    <property type="entry name" value="ogt"/>
    <property type="match status" value="1"/>
</dbReference>
<feature type="active site" description="Nucleophile; methyl group acceptor from either O6-methylguanine or O4-methylthymine" evidence="8">
    <location>
        <position position="318"/>
    </location>
</feature>
<dbReference type="InterPro" id="IPR036388">
    <property type="entry name" value="WH-like_DNA-bd_sf"/>
</dbReference>
<dbReference type="InterPro" id="IPR018060">
    <property type="entry name" value="HTH_AraC"/>
</dbReference>
<name>A0A242A2N1_9ENTE</name>
<keyword evidence="6" id="KW-0234">DNA repair</keyword>
<evidence type="ECO:0000256" key="4">
    <source>
        <dbReference type="ARBA" id="ARBA00022763"/>
    </source>
</evidence>
<dbReference type="InterPro" id="IPR016221">
    <property type="entry name" value="Bifunct_regulatory_prot_Ada"/>
</dbReference>
<dbReference type="InterPro" id="IPR014048">
    <property type="entry name" value="MethylDNA_cys_MeTrfase_DNA-bd"/>
</dbReference>
<evidence type="ECO:0000256" key="7">
    <source>
        <dbReference type="ARBA" id="ARBA00049348"/>
    </source>
</evidence>
<dbReference type="InterPro" id="IPR004026">
    <property type="entry name" value="Ada_DNA_repair_Zn-bd"/>
</dbReference>
<dbReference type="InterPro" id="IPR008332">
    <property type="entry name" value="MethylG_MeTrfase_N"/>
</dbReference>
<dbReference type="Pfam" id="PF02805">
    <property type="entry name" value="Ada_Zn_binding"/>
    <property type="match status" value="1"/>
</dbReference>
<feature type="binding site" evidence="9">
    <location>
        <position position="37"/>
    </location>
    <ligand>
        <name>Zn(2+)</name>
        <dbReference type="ChEBI" id="CHEBI:29105"/>
    </ligand>
</feature>
<feature type="binding site" evidence="9">
    <location>
        <position position="41"/>
    </location>
    <ligand>
        <name>Zn(2+)</name>
        <dbReference type="ChEBI" id="CHEBI:29105"/>
    </ligand>
</feature>
<dbReference type="Proteomes" id="UP000195043">
    <property type="component" value="Unassembled WGS sequence"/>
</dbReference>
<dbReference type="CDD" id="cd06445">
    <property type="entry name" value="ATase"/>
    <property type="match status" value="1"/>
</dbReference>
<dbReference type="InterPro" id="IPR036631">
    <property type="entry name" value="MGMT_N_sf"/>
</dbReference>
<evidence type="ECO:0000259" key="10">
    <source>
        <dbReference type="PROSITE" id="PS01124"/>
    </source>
</evidence>
<dbReference type="PANTHER" id="PTHR10815">
    <property type="entry name" value="METHYLATED-DNA--PROTEIN-CYSTEINE METHYLTRANSFERASE"/>
    <property type="match status" value="1"/>
</dbReference>
<dbReference type="PANTHER" id="PTHR10815:SF5">
    <property type="entry name" value="METHYLATED-DNA--PROTEIN-CYSTEINE METHYLTRANSFERASE"/>
    <property type="match status" value="1"/>
</dbReference>
<accession>A0A242A2N1</accession>
<dbReference type="SUPFAM" id="SSF53155">
    <property type="entry name" value="Methylated DNA-protein cysteine methyltransferase domain"/>
    <property type="match status" value="1"/>
</dbReference>
<dbReference type="Pfam" id="PF02870">
    <property type="entry name" value="Methyltransf_1N"/>
    <property type="match status" value="1"/>
</dbReference>
<comment type="catalytic activity">
    <reaction evidence="7">
        <text>a 6-O-methyl-2'-deoxyguanosine in DNA + L-cysteinyl-[protein] = S-methyl-L-cysteinyl-[protein] + a 2'-deoxyguanosine in DNA</text>
        <dbReference type="Rhea" id="RHEA:24000"/>
        <dbReference type="Rhea" id="RHEA-COMP:10131"/>
        <dbReference type="Rhea" id="RHEA-COMP:10132"/>
        <dbReference type="Rhea" id="RHEA-COMP:11367"/>
        <dbReference type="Rhea" id="RHEA-COMP:11368"/>
        <dbReference type="ChEBI" id="CHEBI:29950"/>
        <dbReference type="ChEBI" id="CHEBI:82612"/>
        <dbReference type="ChEBI" id="CHEBI:85445"/>
        <dbReference type="ChEBI" id="CHEBI:85448"/>
        <dbReference type="EC" id="2.1.1.63"/>
    </reaction>
</comment>
<dbReference type="Pfam" id="PF01035">
    <property type="entry name" value="DNA_binding_1"/>
    <property type="match status" value="1"/>
</dbReference>
<keyword evidence="2" id="KW-0489">Methyltransferase</keyword>
<evidence type="ECO:0000256" key="2">
    <source>
        <dbReference type="ARBA" id="ARBA00022603"/>
    </source>
</evidence>
<protein>
    <recommendedName>
        <fullName evidence="10">HTH araC/xylS-type domain-containing protein</fullName>
    </recommendedName>
</protein>
<keyword evidence="9" id="KW-0479">Metal-binding</keyword>
<keyword evidence="9" id="KW-0862">Zinc</keyword>
<evidence type="ECO:0000256" key="8">
    <source>
        <dbReference type="PIRSR" id="PIRSR000409-1"/>
    </source>
</evidence>
<dbReference type="AlphaFoldDB" id="A0A242A2N1"/>
<dbReference type="GO" id="GO:0003908">
    <property type="term" value="F:methylated-DNA-[protein]-cysteine S-methyltransferase activity"/>
    <property type="evidence" value="ECO:0007669"/>
    <property type="project" value="UniProtKB-EC"/>
</dbReference>
<dbReference type="GO" id="GO:0003700">
    <property type="term" value="F:DNA-binding transcription factor activity"/>
    <property type="evidence" value="ECO:0007669"/>
    <property type="project" value="InterPro"/>
</dbReference>
<dbReference type="InterPro" id="IPR036217">
    <property type="entry name" value="MethylDNA_cys_MeTrfase_DNAb"/>
</dbReference>
<evidence type="ECO:0000256" key="6">
    <source>
        <dbReference type="ARBA" id="ARBA00023204"/>
    </source>
</evidence>
<feature type="active site" description="Nucleophile; methyl group acceptor from methylphosphotriester" evidence="8">
    <location>
        <position position="37"/>
    </location>
</feature>
<dbReference type="SMART" id="SM00342">
    <property type="entry name" value="HTH_ARAC"/>
    <property type="match status" value="1"/>
</dbReference>
<dbReference type="Gene3D" id="1.10.10.60">
    <property type="entry name" value="Homeodomain-like"/>
    <property type="match status" value="1"/>
</dbReference>
<dbReference type="EMBL" id="NGKU01000001">
    <property type="protein sequence ID" value="OTN75160.1"/>
    <property type="molecule type" value="Genomic_DNA"/>
</dbReference>
<dbReference type="Gene3D" id="3.30.160.70">
    <property type="entry name" value="Methylated DNA-protein cysteine methyltransferase domain"/>
    <property type="match status" value="1"/>
</dbReference>
<dbReference type="Pfam" id="PF12833">
    <property type="entry name" value="HTH_18"/>
    <property type="match status" value="1"/>
</dbReference>
<sequence length="334" mass="37758">MITAQTQVDHYYEMLVEKNSQYEGIFYVGVKTTGVFCRPTCPAKKPLKKNCEFFDDAQEALLAAYRPCKRCKPLSAPSYLTEDVQRLVDAVEANPERKWTDKDFSSLAIHPNTARRQFKKYFGMTFIEYSRSRRLGLAFKHIRQGEPLIDAQLEAGFDSGNGFRDAFAKIMGDLPSNSKEKTILYSSWLETKLGAMLAISDHARLYLLEFVDRRGLETEIMVLRKRLNASIIPQQTSIIQQLAAELTEYFNGQRTTFTIPLAMIGSPFQQQVWQQLQQMKAGETYSYKQLAQAIGNEKACRAVANANGKNQLSILIPCHRVINSDGTPAAMAVV</sequence>
<proteinExistence type="predicted"/>
<feature type="binding site" evidence="9">
    <location>
        <position position="68"/>
    </location>
    <ligand>
        <name>Zn(2+)</name>
        <dbReference type="ChEBI" id="CHEBI:29105"/>
    </ligand>
</feature>
<keyword evidence="5" id="KW-0010">Activator</keyword>
<evidence type="ECO:0000256" key="1">
    <source>
        <dbReference type="ARBA" id="ARBA00001286"/>
    </source>
</evidence>
<dbReference type="PIRSF" id="PIRSF000409">
    <property type="entry name" value="Ada"/>
    <property type="match status" value="1"/>
</dbReference>
<comment type="caution">
    <text evidence="11">The sequence shown here is derived from an EMBL/GenBank/DDBJ whole genome shotgun (WGS) entry which is preliminary data.</text>
</comment>
<dbReference type="SUPFAM" id="SSF57884">
    <property type="entry name" value="Ada DNA repair protein, N-terminal domain (N-Ada 10)"/>
    <property type="match status" value="1"/>
</dbReference>
<dbReference type="GO" id="GO:0032259">
    <property type="term" value="P:methylation"/>
    <property type="evidence" value="ECO:0007669"/>
    <property type="project" value="UniProtKB-KW"/>
</dbReference>
<feature type="binding site" evidence="9">
    <location>
        <position position="71"/>
    </location>
    <ligand>
        <name>Zn(2+)</name>
        <dbReference type="ChEBI" id="CHEBI:29105"/>
    </ligand>
</feature>
<evidence type="ECO:0000256" key="5">
    <source>
        <dbReference type="ARBA" id="ARBA00023159"/>
    </source>
</evidence>
<evidence type="ECO:0000313" key="12">
    <source>
        <dbReference type="Proteomes" id="UP000195043"/>
    </source>
</evidence>
<dbReference type="GO" id="GO:0043565">
    <property type="term" value="F:sequence-specific DNA binding"/>
    <property type="evidence" value="ECO:0007669"/>
    <property type="project" value="InterPro"/>
</dbReference>
<feature type="domain" description="HTH araC/xylS-type" evidence="10">
    <location>
        <begin position="85"/>
        <end position="181"/>
    </location>
</feature>
<organism evidence="11 12">
    <name type="scientific">Candidatus Enterococcus testudinis</name>
    <dbReference type="NCBI Taxonomy" id="1834191"/>
    <lineage>
        <taxon>Bacteria</taxon>
        <taxon>Bacillati</taxon>
        <taxon>Bacillota</taxon>
        <taxon>Bacilli</taxon>
        <taxon>Lactobacillales</taxon>
        <taxon>Enterococcaceae</taxon>
        <taxon>Enterococcus</taxon>
    </lineage>
</organism>
<dbReference type="SUPFAM" id="SSF46767">
    <property type="entry name" value="Methylated DNA-protein cysteine methyltransferase, C-terminal domain"/>
    <property type="match status" value="1"/>
</dbReference>
<dbReference type="Gene3D" id="3.40.10.10">
    <property type="entry name" value="DNA Methylphosphotriester Repair Domain"/>
    <property type="match status" value="1"/>
</dbReference>
<dbReference type="PROSITE" id="PS01124">
    <property type="entry name" value="HTH_ARAC_FAMILY_2"/>
    <property type="match status" value="1"/>
</dbReference>
<gene>
    <name evidence="11" type="ORF">A5886_000230</name>
</gene>
<keyword evidence="12" id="KW-1185">Reference proteome</keyword>
<comment type="catalytic activity">
    <reaction evidence="1">
        <text>a 4-O-methyl-thymidine in DNA + L-cysteinyl-[protein] = a thymidine in DNA + S-methyl-L-cysteinyl-[protein]</text>
        <dbReference type="Rhea" id="RHEA:53428"/>
        <dbReference type="Rhea" id="RHEA-COMP:10131"/>
        <dbReference type="Rhea" id="RHEA-COMP:10132"/>
        <dbReference type="Rhea" id="RHEA-COMP:13555"/>
        <dbReference type="Rhea" id="RHEA-COMP:13556"/>
        <dbReference type="ChEBI" id="CHEBI:29950"/>
        <dbReference type="ChEBI" id="CHEBI:82612"/>
        <dbReference type="ChEBI" id="CHEBI:137386"/>
        <dbReference type="ChEBI" id="CHEBI:137387"/>
        <dbReference type="EC" id="2.1.1.63"/>
    </reaction>
</comment>
<keyword evidence="4" id="KW-0227">DNA damage</keyword>
<dbReference type="GO" id="GO:0008270">
    <property type="term" value="F:zinc ion binding"/>
    <property type="evidence" value="ECO:0007669"/>
    <property type="project" value="InterPro"/>
</dbReference>
<dbReference type="Gene3D" id="1.10.10.10">
    <property type="entry name" value="Winged helix-like DNA-binding domain superfamily/Winged helix DNA-binding domain"/>
    <property type="match status" value="1"/>
</dbReference>
<comment type="cofactor">
    <cofactor evidence="9">
        <name>Zn(2+)</name>
        <dbReference type="ChEBI" id="CHEBI:29105"/>
    </cofactor>
    <text evidence="9">Binds 1 zinc ion per subunit.</text>
</comment>
<dbReference type="InterPro" id="IPR035451">
    <property type="entry name" value="Ada-like_dom_sf"/>
</dbReference>